<feature type="compositionally biased region" description="Polar residues" evidence="1">
    <location>
        <begin position="17"/>
        <end position="27"/>
    </location>
</feature>
<accession>A0A5M9MAM0</accession>
<protein>
    <submittedName>
        <fullName evidence="2">Uncharacterized protein</fullName>
    </submittedName>
</protein>
<comment type="caution">
    <text evidence="2">The sequence shown here is derived from an EMBL/GenBank/DDBJ whole genome shotgun (WGS) entry which is preliminary data.</text>
</comment>
<sequence length="121" mass="13154">MPPYVGTPNSIPIAEGNSVQGTSAEASKSSRDCQRTPSLTLPENEQNGMPSGQLLRSSPDSFTAGANKTNLGFGAYQNEPTHRKSRLGKFNPTDMTRAEIENWLRASLSASPLEKKSEKWD</sequence>
<feature type="compositionally biased region" description="Polar residues" evidence="1">
    <location>
        <begin position="35"/>
        <end position="70"/>
    </location>
</feature>
<feature type="region of interest" description="Disordered" evidence="1">
    <location>
        <begin position="1"/>
        <end position="92"/>
    </location>
</feature>
<dbReference type="AlphaFoldDB" id="A0A5M9MAM0"/>
<gene>
    <name evidence="2" type="ORF">ATNIH1004_011725</name>
</gene>
<evidence type="ECO:0000256" key="1">
    <source>
        <dbReference type="SAM" id="MobiDB-lite"/>
    </source>
</evidence>
<reference evidence="2 3" key="1">
    <citation type="submission" date="2019-08" db="EMBL/GenBank/DDBJ databases">
        <title>The genome sequence of a newly discovered highly antifungal drug resistant Aspergillus species, Aspergillus tanneri NIH 1004.</title>
        <authorList>
            <person name="Mounaud S."/>
            <person name="Singh I."/>
            <person name="Joardar V."/>
            <person name="Pakala S."/>
            <person name="Pakala S."/>
            <person name="Venepally P."/>
            <person name="Chung J.K."/>
            <person name="Losada L."/>
            <person name="Nierman W.C."/>
        </authorList>
    </citation>
    <scope>NUCLEOTIDE SEQUENCE [LARGE SCALE GENOMIC DNA]</scope>
    <source>
        <strain evidence="2 3">NIH1004</strain>
    </source>
</reference>
<organism evidence="2 3">
    <name type="scientific">Aspergillus tanneri</name>
    <dbReference type="NCBI Taxonomy" id="1220188"/>
    <lineage>
        <taxon>Eukaryota</taxon>
        <taxon>Fungi</taxon>
        <taxon>Dikarya</taxon>
        <taxon>Ascomycota</taxon>
        <taxon>Pezizomycotina</taxon>
        <taxon>Eurotiomycetes</taxon>
        <taxon>Eurotiomycetidae</taxon>
        <taxon>Eurotiales</taxon>
        <taxon>Aspergillaceae</taxon>
        <taxon>Aspergillus</taxon>
        <taxon>Aspergillus subgen. Circumdati</taxon>
    </lineage>
</organism>
<dbReference type="EMBL" id="QUQM01000009">
    <property type="protein sequence ID" value="KAA8641589.1"/>
    <property type="molecule type" value="Genomic_DNA"/>
</dbReference>
<proteinExistence type="predicted"/>
<dbReference type="Proteomes" id="UP000324241">
    <property type="component" value="Unassembled WGS sequence"/>
</dbReference>
<name>A0A5M9MAM0_9EURO</name>
<evidence type="ECO:0000313" key="2">
    <source>
        <dbReference type="EMBL" id="KAA8641589.1"/>
    </source>
</evidence>
<dbReference type="RefSeq" id="XP_033420951.1">
    <property type="nucleotide sequence ID" value="XM_033576287.1"/>
</dbReference>
<evidence type="ECO:0000313" key="3">
    <source>
        <dbReference type="Proteomes" id="UP000324241"/>
    </source>
</evidence>
<dbReference type="GeneID" id="54334426"/>